<evidence type="ECO:0000256" key="1">
    <source>
        <dbReference type="SAM" id="SignalP"/>
    </source>
</evidence>
<dbReference type="EMBL" id="CM018047">
    <property type="protein sequence ID" value="KAA8524511.1"/>
    <property type="molecule type" value="Genomic_DNA"/>
</dbReference>
<organism evidence="2 3">
    <name type="scientific">Nyssa sinensis</name>
    <dbReference type="NCBI Taxonomy" id="561372"/>
    <lineage>
        <taxon>Eukaryota</taxon>
        <taxon>Viridiplantae</taxon>
        <taxon>Streptophyta</taxon>
        <taxon>Embryophyta</taxon>
        <taxon>Tracheophyta</taxon>
        <taxon>Spermatophyta</taxon>
        <taxon>Magnoliopsida</taxon>
        <taxon>eudicotyledons</taxon>
        <taxon>Gunneridae</taxon>
        <taxon>Pentapetalae</taxon>
        <taxon>asterids</taxon>
        <taxon>Cornales</taxon>
        <taxon>Nyssaceae</taxon>
        <taxon>Nyssa</taxon>
    </lineage>
</organism>
<dbReference type="OrthoDB" id="2013610at2759"/>
<reference evidence="2 3" key="1">
    <citation type="submission" date="2019-09" db="EMBL/GenBank/DDBJ databases">
        <title>A chromosome-level genome assembly of the Chinese tupelo Nyssa sinensis.</title>
        <authorList>
            <person name="Yang X."/>
            <person name="Kang M."/>
            <person name="Yang Y."/>
            <person name="Xiong H."/>
            <person name="Wang M."/>
            <person name="Zhang Z."/>
            <person name="Wang Z."/>
            <person name="Wu H."/>
            <person name="Ma T."/>
            <person name="Liu J."/>
            <person name="Xi Z."/>
        </authorList>
    </citation>
    <scope>NUCLEOTIDE SEQUENCE [LARGE SCALE GENOMIC DNA]</scope>
    <source>
        <strain evidence="2">J267</strain>
        <tissue evidence="2">Leaf</tissue>
    </source>
</reference>
<name>A0A5J5A518_9ASTE</name>
<feature type="signal peptide" evidence="1">
    <location>
        <begin position="1"/>
        <end position="23"/>
    </location>
</feature>
<evidence type="ECO:0000313" key="2">
    <source>
        <dbReference type="EMBL" id="KAA8524511.1"/>
    </source>
</evidence>
<dbReference type="Proteomes" id="UP000325577">
    <property type="component" value="Linkage Group LG4"/>
</dbReference>
<dbReference type="AlphaFoldDB" id="A0A5J5A518"/>
<gene>
    <name evidence="2" type="ORF">F0562_010934</name>
</gene>
<protein>
    <submittedName>
        <fullName evidence="2">Uncharacterized protein</fullName>
    </submittedName>
</protein>
<accession>A0A5J5A518</accession>
<keyword evidence="3" id="KW-1185">Reference proteome</keyword>
<evidence type="ECO:0000313" key="3">
    <source>
        <dbReference type="Proteomes" id="UP000325577"/>
    </source>
</evidence>
<feature type="chain" id="PRO_5023936047" evidence="1">
    <location>
        <begin position="24"/>
        <end position="179"/>
    </location>
</feature>
<proteinExistence type="predicted"/>
<sequence length="179" mass="20270">MSSNTMFKLLLLAFNEMQGWVQSHYYTSRIVLAIGSLLIGGLLSGKHYVPVSLGLEMISIVKTYQEKFEELANKTNGFSKEFFVSCFVSGLNDEIKAVVQMFRPRNVSQAMGLARLQEETIEALAKKNRVYSKSYNSSLPTSSKSMELAPKPVESITAMKKMTQKELEEKRMKRVVLRL</sequence>
<keyword evidence="1" id="KW-0732">Signal</keyword>